<name>A0A1T4WZ02_9BACT</name>
<dbReference type="HAMAP" id="MF_01845">
    <property type="entry name" value="UPF0597"/>
    <property type="match status" value="1"/>
</dbReference>
<dbReference type="PANTHER" id="PTHR30501:SF2">
    <property type="entry name" value="UPF0597 PROTEIN YHAM"/>
    <property type="match status" value="1"/>
</dbReference>
<dbReference type="GO" id="GO:0080146">
    <property type="term" value="F:L-cysteine desulfhydrase activity"/>
    <property type="evidence" value="ECO:0007669"/>
    <property type="project" value="TreeGrafter"/>
</dbReference>
<evidence type="ECO:0000313" key="5">
    <source>
        <dbReference type="Proteomes" id="UP000189733"/>
    </source>
</evidence>
<proteinExistence type="inferred from homology"/>
<accession>A0A1T4WZ02</accession>
<evidence type="ECO:0000259" key="3">
    <source>
        <dbReference type="Pfam" id="PF03313"/>
    </source>
</evidence>
<protein>
    <recommendedName>
        <fullName evidence="1">UPF0597 protein SAMN02745702_02817</fullName>
    </recommendedName>
</protein>
<dbReference type="InterPro" id="IPR005130">
    <property type="entry name" value="Ser_deHydtase-like_asu"/>
</dbReference>
<reference evidence="4 5" key="1">
    <citation type="submission" date="2017-02" db="EMBL/GenBank/DDBJ databases">
        <authorList>
            <person name="Peterson S.W."/>
        </authorList>
    </citation>
    <scope>NUCLEOTIDE SEQUENCE [LARGE SCALE GENOMIC DNA]</scope>
    <source>
        <strain evidence="4 5">DSM 18034</strain>
    </source>
</reference>
<feature type="domain" description="Serine dehydratase-like alpha subunit" evidence="3">
    <location>
        <begin position="142"/>
        <end position="419"/>
    </location>
</feature>
<comment type="similarity">
    <text evidence="1">Belongs to the UPF0597 family.</text>
</comment>
<dbReference type="PIRSF" id="PIRSF006054">
    <property type="entry name" value="UCP006054"/>
    <property type="match status" value="1"/>
</dbReference>
<dbReference type="GO" id="GO:0019450">
    <property type="term" value="P:L-cysteine catabolic process to pyruvate"/>
    <property type="evidence" value="ECO:0007669"/>
    <property type="project" value="TreeGrafter"/>
</dbReference>
<dbReference type="OrthoDB" id="41906at2"/>
<keyword evidence="5" id="KW-1185">Reference proteome</keyword>
<dbReference type="InterPro" id="IPR021144">
    <property type="entry name" value="UPF0597"/>
</dbReference>
<dbReference type="Pfam" id="PF03313">
    <property type="entry name" value="SDH_alpha"/>
    <property type="match status" value="1"/>
</dbReference>
<feature type="compositionally biased region" description="Basic and acidic residues" evidence="2">
    <location>
        <begin position="430"/>
        <end position="444"/>
    </location>
</feature>
<dbReference type="RefSeq" id="WP_078686080.1">
    <property type="nucleotide sequence ID" value="NZ_FUYA01000012.1"/>
</dbReference>
<evidence type="ECO:0000256" key="2">
    <source>
        <dbReference type="SAM" id="MobiDB-lite"/>
    </source>
</evidence>
<evidence type="ECO:0000256" key="1">
    <source>
        <dbReference type="HAMAP-Rule" id="MF_01845"/>
    </source>
</evidence>
<dbReference type="Proteomes" id="UP000189733">
    <property type="component" value="Unassembled WGS sequence"/>
</dbReference>
<dbReference type="AlphaFoldDB" id="A0A1T4WZ02"/>
<dbReference type="PANTHER" id="PTHR30501">
    <property type="entry name" value="UPF0597 PROTEIN YHAM"/>
    <property type="match status" value="1"/>
</dbReference>
<evidence type="ECO:0000313" key="4">
    <source>
        <dbReference type="EMBL" id="SKA82580.1"/>
    </source>
</evidence>
<organism evidence="4 5">
    <name type="scientific">Desulfobaculum bizertense DSM 18034</name>
    <dbReference type="NCBI Taxonomy" id="1121442"/>
    <lineage>
        <taxon>Bacteria</taxon>
        <taxon>Pseudomonadati</taxon>
        <taxon>Thermodesulfobacteriota</taxon>
        <taxon>Desulfovibrionia</taxon>
        <taxon>Desulfovibrionales</taxon>
        <taxon>Desulfovibrionaceae</taxon>
        <taxon>Desulfobaculum</taxon>
    </lineage>
</organism>
<dbReference type="STRING" id="1121442.SAMN02745702_02817"/>
<feature type="region of interest" description="Disordered" evidence="2">
    <location>
        <begin position="425"/>
        <end position="444"/>
    </location>
</feature>
<dbReference type="EMBL" id="FUYA01000012">
    <property type="protein sequence ID" value="SKA82580.1"/>
    <property type="molecule type" value="Genomic_DNA"/>
</dbReference>
<sequence>MTSEWTQFIELLHREVVPALGCTEPIAIALAAAKAAETLGATPESIEANISGNLLKNGMGVGVPGTGQRGLDIAAAVGALGGKSEAMLEVLKDLSPQHVEQANAMLKAGKVHIDVANTDALLYCEIIVKNGDDTARVVLQDEHTGIVHVEKNGQVLEHVDTHREDAGHQAEWPLSMKKIVEFAETAPFSEISFILEAARMNEAVAKEGLLGDYGLQVGKTIEKNIKKHILGDDLLNEAVKLTSAAADARMHGVQMPVMSNSGSGNQGLTCTMPVVACAHRLKVSEERLTRALILSHLTSIHIKHNLGRLSALCGATVAGTASACGIVYLLGGSFDQVVMTINNMVGSIAGMICDGAKNGCALKVASAVDSGLRAAMLALEGHTITGREGIVSDDIEQTIQNLGRLGAEGMRETDRVILDTMVSKKNAKPAPERTPELGTEEFVH</sequence>
<gene>
    <name evidence="4" type="ORF">SAMN02745702_02817</name>
</gene>